<organism evidence="7 8">
    <name type="scientific">Clostridium celatum DSM 1785</name>
    <dbReference type="NCBI Taxonomy" id="545697"/>
    <lineage>
        <taxon>Bacteria</taxon>
        <taxon>Bacillati</taxon>
        <taxon>Bacillota</taxon>
        <taxon>Clostridia</taxon>
        <taxon>Eubacteriales</taxon>
        <taxon>Clostridiaceae</taxon>
        <taxon>Clostridium</taxon>
    </lineage>
</organism>
<dbReference type="HOGENOM" id="CLU_040274_1_0_9"/>
<feature type="transmembrane region" description="Helical" evidence="6">
    <location>
        <begin position="397"/>
        <end position="415"/>
    </location>
</feature>
<accession>L1QLZ8</accession>
<evidence type="ECO:0000313" key="7">
    <source>
        <dbReference type="EMBL" id="EKY29014.1"/>
    </source>
</evidence>
<feature type="transmembrane region" description="Helical" evidence="6">
    <location>
        <begin position="304"/>
        <end position="329"/>
    </location>
</feature>
<feature type="transmembrane region" description="Helical" evidence="6">
    <location>
        <begin position="335"/>
        <end position="353"/>
    </location>
</feature>
<dbReference type="STRING" id="545697.HMPREF0216_00373"/>
<dbReference type="PANTHER" id="PTHR30250:SF26">
    <property type="entry name" value="PSMA PROTEIN"/>
    <property type="match status" value="1"/>
</dbReference>
<keyword evidence="3 6" id="KW-0812">Transmembrane</keyword>
<dbReference type="PANTHER" id="PTHR30250">
    <property type="entry name" value="PST FAMILY PREDICTED COLANIC ACID TRANSPORTER"/>
    <property type="match status" value="1"/>
</dbReference>
<keyword evidence="8" id="KW-1185">Reference proteome</keyword>
<dbReference type="InterPro" id="IPR002797">
    <property type="entry name" value="Polysacc_synth"/>
</dbReference>
<dbReference type="AlphaFoldDB" id="L1QLZ8"/>
<evidence type="ECO:0000313" key="8">
    <source>
        <dbReference type="Proteomes" id="UP000010420"/>
    </source>
</evidence>
<dbReference type="OrthoDB" id="8609648at2"/>
<evidence type="ECO:0008006" key="9">
    <source>
        <dbReference type="Google" id="ProtNLM"/>
    </source>
</evidence>
<dbReference type="GO" id="GO:0005886">
    <property type="term" value="C:plasma membrane"/>
    <property type="evidence" value="ECO:0007669"/>
    <property type="project" value="UniProtKB-SubCell"/>
</dbReference>
<comment type="subcellular location">
    <subcellularLocation>
        <location evidence="1">Cell membrane</location>
        <topology evidence="1">Multi-pass membrane protein</topology>
    </subcellularLocation>
</comment>
<dbReference type="Pfam" id="PF01943">
    <property type="entry name" value="Polysacc_synt"/>
    <property type="match status" value="1"/>
</dbReference>
<evidence type="ECO:0000256" key="6">
    <source>
        <dbReference type="SAM" id="Phobius"/>
    </source>
</evidence>
<evidence type="ECO:0000256" key="5">
    <source>
        <dbReference type="ARBA" id="ARBA00023136"/>
    </source>
</evidence>
<feature type="transmembrane region" description="Helical" evidence="6">
    <location>
        <begin position="90"/>
        <end position="109"/>
    </location>
</feature>
<evidence type="ECO:0000256" key="4">
    <source>
        <dbReference type="ARBA" id="ARBA00022989"/>
    </source>
</evidence>
<gene>
    <name evidence="7" type="ORF">HMPREF0216_00373</name>
</gene>
<dbReference type="PATRIC" id="fig|545697.3.peg.366"/>
<dbReference type="Proteomes" id="UP000010420">
    <property type="component" value="Unassembled WGS sequence"/>
</dbReference>
<feature type="transmembrane region" description="Helical" evidence="6">
    <location>
        <begin position="466"/>
        <end position="485"/>
    </location>
</feature>
<sequence>MRVQKSIKNIFFALSNNIIISILGFISRTVFIYTLGATYLGISGLLQNIFGLLSISELGISTAIGFSLYKPIANNDTKLISSLMSLYRKAYRVIGIVILVIGTILYNYLDFFVDPSQQPPEIGYIYFMYLINIVVGYFLSYKTTLISSDQNAYKIVPIQLKINTTTEILQIIYLLIFKNYIGYLFLQIASSILLNYLQNRFITNEYKDINFNSKDKIPENESKIIKKNIFGLISAKIGDFCVNSTDNLIISKFISLVSVGIYSNYIMLRNLVNGYIGILFGAITSGFGNLVAKENEDKCLEIFDVLFFISFVLYSFEAVCFICLFNPFIKIWIGESYLFSFPVVAVIVINNFLTGLRMPIITMKSAAGIYTEDIWVPFGFSIINLASSVVLAKYFGVFGVVLGSIIGSLLTADWYRPLVIFKKVFKKSVFHYFKKYFIYVFMGILHMIISYYICELINIVNPFVNIAIKAIICIILPNFINFIIFSRSKEFKYVLDIVINLIKSRQ</sequence>
<feature type="transmembrane region" description="Helical" evidence="6">
    <location>
        <begin position="121"/>
        <end position="140"/>
    </location>
</feature>
<feature type="transmembrane region" description="Helical" evidence="6">
    <location>
        <begin position="12"/>
        <end position="33"/>
    </location>
</feature>
<protein>
    <recommendedName>
        <fullName evidence="9">Polysaccharide biosynthesis protein</fullName>
    </recommendedName>
</protein>
<keyword evidence="5 6" id="KW-0472">Membrane</keyword>
<comment type="caution">
    <text evidence="7">The sequence shown here is derived from an EMBL/GenBank/DDBJ whole genome shotgun (WGS) entry which is preliminary data.</text>
</comment>
<reference evidence="7 8" key="1">
    <citation type="submission" date="2012-05" db="EMBL/GenBank/DDBJ databases">
        <authorList>
            <person name="Weinstock G."/>
            <person name="Sodergren E."/>
            <person name="Lobos E.A."/>
            <person name="Fulton L."/>
            <person name="Fulton R."/>
            <person name="Courtney L."/>
            <person name="Fronick C."/>
            <person name="O'Laughlin M."/>
            <person name="Godfrey J."/>
            <person name="Wilson R.M."/>
            <person name="Miner T."/>
            <person name="Farmer C."/>
            <person name="Delehaunty K."/>
            <person name="Cordes M."/>
            <person name="Minx P."/>
            <person name="Tomlinson C."/>
            <person name="Chen J."/>
            <person name="Wollam A."/>
            <person name="Pepin K.H."/>
            <person name="Bhonagiri V."/>
            <person name="Zhang X."/>
            <person name="Suruliraj S."/>
            <person name="Warren W."/>
            <person name="Mitreva M."/>
            <person name="Mardis E.R."/>
            <person name="Wilson R.K."/>
        </authorList>
    </citation>
    <scope>NUCLEOTIDE SEQUENCE [LARGE SCALE GENOMIC DNA]</scope>
    <source>
        <strain evidence="7 8">DSM 1785</strain>
    </source>
</reference>
<name>L1QLZ8_9CLOT</name>
<feature type="transmembrane region" description="Helical" evidence="6">
    <location>
        <begin position="180"/>
        <end position="197"/>
    </location>
</feature>
<feature type="transmembrane region" description="Helical" evidence="6">
    <location>
        <begin position="274"/>
        <end position="292"/>
    </location>
</feature>
<keyword evidence="4 6" id="KW-1133">Transmembrane helix</keyword>
<evidence type="ECO:0000256" key="3">
    <source>
        <dbReference type="ARBA" id="ARBA00022692"/>
    </source>
</evidence>
<dbReference type="EMBL" id="AMEZ01000013">
    <property type="protein sequence ID" value="EKY29014.1"/>
    <property type="molecule type" value="Genomic_DNA"/>
</dbReference>
<dbReference type="InterPro" id="IPR050833">
    <property type="entry name" value="Poly_Biosynth_Transport"/>
</dbReference>
<proteinExistence type="predicted"/>
<feature type="transmembrane region" description="Helical" evidence="6">
    <location>
        <begin position="436"/>
        <end position="460"/>
    </location>
</feature>
<keyword evidence="2" id="KW-1003">Cell membrane</keyword>
<dbReference type="eggNOG" id="COG2244">
    <property type="taxonomic scope" value="Bacteria"/>
</dbReference>
<evidence type="ECO:0000256" key="1">
    <source>
        <dbReference type="ARBA" id="ARBA00004651"/>
    </source>
</evidence>
<feature type="transmembrane region" description="Helical" evidence="6">
    <location>
        <begin position="249"/>
        <end position="268"/>
    </location>
</feature>
<evidence type="ECO:0000256" key="2">
    <source>
        <dbReference type="ARBA" id="ARBA00022475"/>
    </source>
</evidence>
<dbReference type="RefSeq" id="WP_005210392.1">
    <property type="nucleotide sequence ID" value="NZ_KB291607.1"/>
</dbReference>
<feature type="transmembrane region" description="Helical" evidence="6">
    <location>
        <begin position="45"/>
        <end position="69"/>
    </location>
</feature>